<protein>
    <recommendedName>
        <fullName evidence="3">Antitoxin component YwqK of the YwqJK toxin-antitoxin module</fullName>
    </recommendedName>
</protein>
<gene>
    <name evidence="1" type="ORF">EG240_14665</name>
</gene>
<dbReference type="InterPro" id="IPR011652">
    <property type="entry name" value="MORN_2"/>
</dbReference>
<evidence type="ECO:0000313" key="1">
    <source>
        <dbReference type="EMBL" id="RRJ87706.1"/>
    </source>
</evidence>
<dbReference type="SUPFAM" id="SSF82185">
    <property type="entry name" value="Histone H3 K4-specific methyltransferase SET7/9 N-terminal domain"/>
    <property type="match status" value="3"/>
</dbReference>
<organism evidence="1 2">
    <name type="scientific">Paenimyroides tangerinum</name>
    <dbReference type="NCBI Taxonomy" id="2488728"/>
    <lineage>
        <taxon>Bacteria</taxon>
        <taxon>Pseudomonadati</taxon>
        <taxon>Bacteroidota</taxon>
        <taxon>Flavobacteriia</taxon>
        <taxon>Flavobacteriales</taxon>
        <taxon>Flavobacteriaceae</taxon>
        <taxon>Paenimyroides</taxon>
    </lineage>
</organism>
<dbReference type="Gene3D" id="2.20.110.10">
    <property type="entry name" value="Histone H3 K4-specific methyltransferase SET7/9 N-terminal domain"/>
    <property type="match status" value="2"/>
</dbReference>
<comment type="caution">
    <text evidence="1">The sequence shown here is derived from an EMBL/GenBank/DDBJ whole genome shotgun (WGS) entry which is preliminary data.</text>
</comment>
<dbReference type="Gene3D" id="3.90.930.1">
    <property type="match status" value="1"/>
</dbReference>
<accession>A0A3P3W1D6</accession>
<sequence length="331" mass="38871">MNSFFKSSLFLLTLLIVSCNKNDFNDKSKRNLNWAYLVDESSGKGSWIPVLKETTVEDGVFYMFYSSGEIYKKGKLRNKKRVDTTYIYNEIGEVIRLRVYQRDTTFDVYLKDGNYIEKFQNGDIFQKGKLSNGVFNDDWIRYYENGEPEFIQELKNGTGKITWFYNDGYISAVANRLNGLTNGEVRHWYDNGYLREISYWKNGVQEGLVKEFFNDGSIKSQMNFKNGRFHGVSEEWYENGKMKMSNTYKNDTLHGEKLQWNINGQLELKGVYINGIFQGSVIGYHKNGKISRRGFVLDEKPDGTWEDFDENGKLIKKKIFKDFQLIEEIRY</sequence>
<dbReference type="Proteomes" id="UP000275719">
    <property type="component" value="Unassembled WGS sequence"/>
</dbReference>
<dbReference type="RefSeq" id="WP_125020106.1">
    <property type="nucleotide sequence ID" value="NZ_RQVQ01000049.1"/>
</dbReference>
<dbReference type="OrthoDB" id="671157at2"/>
<name>A0A3P3W1D6_9FLAO</name>
<proteinExistence type="predicted"/>
<dbReference type="PROSITE" id="PS51257">
    <property type="entry name" value="PROKAR_LIPOPROTEIN"/>
    <property type="match status" value="1"/>
</dbReference>
<evidence type="ECO:0008006" key="3">
    <source>
        <dbReference type="Google" id="ProtNLM"/>
    </source>
</evidence>
<keyword evidence="2" id="KW-1185">Reference proteome</keyword>
<reference evidence="1 2" key="1">
    <citation type="submission" date="2018-11" db="EMBL/GenBank/DDBJ databases">
        <title>Flavobacterium sp. nov., YIM 102701-2 draft genome.</title>
        <authorList>
            <person name="Li G."/>
            <person name="Jiang Y."/>
        </authorList>
    </citation>
    <scope>NUCLEOTIDE SEQUENCE [LARGE SCALE GENOMIC DNA]</scope>
    <source>
        <strain evidence="1 2">YIM 102701-2</strain>
    </source>
</reference>
<dbReference type="Pfam" id="PF07661">
    <property type="entry name" value="MORN_2"/>
    <property type="match status" value="4"/>
</dbReference>
<evidence type="ECO:0000313" key="2">
    <source>
        <dbReference type="Proteomes" id="UP000275719"/>
    </source>
</evidence>
<dbReference type="AlphaFoldDB" id="A0A3P3W1D6"/>
<dbReference type="EMBL" id="RQVQ01000049">
    <property type="protein sequence ID" value="RRJ87706.1"/>
    <property type="molecule type" value="Genomic_DNA"/>
</dbReference>